<accession>A0A8S2JCM2</accession>
<sequence length="159" mass="18932">MEDLLSVFKHLQPIDILYSFNNLNALFKHLQPIDILYSFNNLNARVQQLITPYSYDVDLTNVSKGLFNRFCSEVLPLHLNNIRSITFRNIEQFEDIKYSLDPSDYSDKNRTDIAHSNLYTIYLADITVNIHCKNMLRDCRQILSHWDLIEHKTEYQFQR</sequence>
<dbReference type="Proteomes" id="UP000681722">
    <property type="component" value="Unassembled WGS sequence"/>
</dbReference>
<organism evidence="1 2">
    <name type="scientific">Didymodactylos carnosus</name>
    <dbReference type="NCBI Taxonomy" id="1234261"/>
    <lineage>
        <taxon>Eukaryota</taxon>
        <taxon>Metazoa</taxon>
        <taxon>Spiralia</taxon>
        <taxon>Gnathifera</taxon>
        <taxon>Rotifera</taxon>
        <taxon>Eurotatoria</taxon>
        <taxon>Bdelloidea</taxon>
        <taxon>Philodinida</taxon>
        <taxon>Philodinidae</taxon>
        <taxon>Didymodactylos</taxon>
    </lineage>
</organism>
<proteinExistence type="predicted"/>
<evidence type="ECO:0000313" key="1">
    <source>
        <dbReference type="EMBL" id="CAF3801582.1"/>
    </source>
</evidence>
<dbReference type="EMBL" id="CAJOBC010003813">
    <property type="protein sequence ID" value="CAF3801582.1"/>
    <property type="molecule type" value="Genomic_DNA"/>
</dbReference>
<gene>
    <name evidence="1" type="ORF">SRO942_LOCUS15266</name>
</gene>
<comment type="caution">
    <text evidence="1">The sequence shown here is derived from an EMBL/GenBank/DDBJ whole genome shotgun (WGS) entry which is preliminary data.</text>
</comment>
<protein>
    <submittedName>
        <fullName evidence="1">Uncharacterized protein</fullName>
    </submittedName>
</protein>
<reference evidence="1" key="1">
    <citation type="submission" date="2021-02" db="EMBL/GenBank/DDBJ databases">
        <authorList>
            <person name="Nowell W R."/>
        </authorList>
    </citation>
    <scope>NUCLEOTIDE SEQUENCE</scope>
</reference>
<name>A0A8S2JCM2_9BILA</name>
<evidence type="ECO:0000313" key="2">
    <source>
        <dbReference type="Proteomes" id="UP000681722"/>
    </source>
</evidence>
<dbReference type="AlphaFoldDB" id="A0A8S2JCM2"/>